<evidence type="ECO:0000313" key="1">
    <source>
        <dbReference type="EMBL" id="OEO30832.1"/>
    </source>
</evidence>
<evidence type="ECO:0000313" key="2">
    <source>
        <dbReference type="Proteomes" id="UP000095463"/>
    </source>
</evidence>
<gene>
    <name evidence="1" type="ORF">VW23_019380</name>
</gene>
<proteinExistence type="predicted"/>
<keyword evidence="2" id="KW-1185">Reference proteome</keyword>
<organism evidence="1 2">
    <name type="scientific">Devosia insulae DS-56</name>
    <dbReference type="NCBI Taxonomy" id="1116389"/>
    <lineage>
        <taxon>Bacteria</taxon>
        <taxon>Pseudomonadati</taxon>
        <taxon>Pseudomonadota</taxon>
        <taxon>Alphaproteobacteria</taxon>
        <taxon>Hyphomicrobiales</taxon>
        <taxon>Devosiaceae</taxon>
        <taxon>Devosia</taxon>
    </lineage>
</organism>
<reference evidence="1 2" key="1">
    <citation type="journal article" date="2015" name="Genome Announc.">
        <title>Genome Assemblies of Three Soil-Associated Devosia species: D. insulae, D. limi, and D. soli.</title>
        <authorList>
            <person name="Hassan Y.I."/>
            <person name="Lepp D."/>
            <person name="Zhou T."/>
        </authorList>
    </citation>
    <scope>NUCLEOTIDE SEQUENCE [LARGE SCALE GENOMIC DNA]</scope>
    <source>
        <strain evidence="1 2">DS-56</strain>
    </source>
</reference>
<dbReference type="AlphaFoldDB" id="A0A1E5XQE3"/>
<comment type="caution">
    <text evidence="1">The sequence shown here is derived from an EMBL/GenBank/DDBJ whole genome shotgun (WGS) entry which is preliminary data.</text>
</comment>
<accession>A0A1E5XQE3</accession>
<dbReference type="EMBL" id="LAJE02000184">
    <property type="protein sequence ID" value="OEO30832.1"/>
    <property type="molecule type" value="Genomic_DNA"/>
</dbReference>
<protein>
    <submittedName>
        <fullName evidence="1">Uncharacterized protein</fullName>
    </submittedName>
</protein>
<sequence>MTEPLVNVKPTLDRLRDRQLISEPEHQRIWQRACRLYFKDRSTEVLLPAEERPEIFAAYRQHRVNRKAEDALLLVAELKTRAIQASPHQAELQHPSFFSKHILPGMLE</sequence>
<name>A0A1E5XQE3_9HYPH</name>
<dbReference type="Proteomes" id="UP000095463">
    <property type="component" value="Unassembled WGS sequence"/>
</dbReference>